<feature type="transmembrane region" description="Helical" evidence="3">
    <location>
        <begin position="70"/>
        <end position="91"/>
    </location>
</feature>
<proteinExistence type="inferred from homology"/>
<organism evidence="5 6">
    <name type="scientific">Scopulibacillus cellulosilyticus</name>
    <dbReference type="NCBI Taxonomy" id="2665665"/>
    <lineage>
        <taxon>Bacteria</taxon>
        <taxon>Bacillati</taxon>
        <taxon>Bacillota</taxon>
        <taxon>Bacilli</taxon>
        <taxon>Bacillales</taxon>
        <taxon>Sporolactobacillaceae</taxon>
        <taxon>Scopulibacillus</taxon>
    </lineage>
</organism>
<feature type="domain" description="Acyltransferase 3" evidence="4">
    <location>
        <begin position="7"/>
        <end position="307"/>
    </location>
</feature>
<dbReference type="EMBL" id="JBHTCO010000012">
    <property type="protein sequence ID" value="MFC7393396.1"/>
    <property type="molecule type" value="Genomic_DNA"/>
</dbReference>
<dbReference type="Pfam" id="PF01757">
    <property type="entry name" value="Acyl_transf_3"/>
    <property type="match status" value="1"/>
</dbReference>
<dbReference type="PANTHER" id="PTHR37312">
    <property type="entry name" value="MEMBRANE-BOUND ACYLTRANSFERASE YKRP-RELATED"/>
    <property type="match status" value="1"/>
</dbReference>
<protein>
    <submittedName>
        <fullName evidence="5">Acyltransferase family protein</fullName>
    </submittedName>
</protein>
<feature type="transmembrane region" description="Helical" evidence="3">
    <location>
        <begin position="107"/>
        <end position="125"/>
    </location>
</feature>
<comment type="subcellular location">
    <subcellularLocation>
        <location evidence="1">Membrane</location>
    </subcellularLocation>
</comment>
<keyword evidence="3" id="KW-0812">Transmembrane</keyword>
<feature type="transmembrane region" description="Helical" evidence="3">
    <location>
        <begin position="155"/>
        <end position="171"/>
    </location>
</feature>
<comment type="caution">
    <text evidence="5">The sequence shown here is derived from an EMBL/GenBank/DDBJ whole genome shotgun (WGS) entry which is preliminary data.</text>
</comment>
<feature type="transmembrane region" description="Helical" evidence="3">
    <location>
        <begin position="183"/>
        <end position="203"/>
    </location>
</feature>
<keyword evidence="5" id="KW-0012">Acyltransferase</keyword>
<accession>A0ABW2PYR4</accession>
<dbReference type="PANTHER" id="PTHR37312:SF1">
    <property type="entry name" value="MEMBRANE-BOUND ACYLTRANSFERASE YKRP-RELATED"/>
    <property type="match status" value="1"/>
</dbReference>
<evidence type="ECO:0000256" key="3">
    <source>
        <dbReference type="SAM" id="Phobius"/>
    </source>
</evidence>
<evidence type="ECO:0000259" key="4">
    <source>
        <dbReference type="Pfam" id="PF01757"/>
    </source>
</evidence>
<feature type="transmembrane region" description="Helical" evidence="3">
    <location>
        <begin position="132"/>
        <end position="149"/>
    </location>
</feature>
<feature type="transmembrane region" description="Helical" evidence="3">
    <location>
        <begin position="7"/>
        <end position="25"/>
    </location>
</feature>
<keyword evidence="3" id="KW-1133">Transmembrane helix</keyword>
<evidence type="ECO:0000256" key="2">
    <source>
        <dbReference type="ARBA" id="ARBA00007400"/>
    </source>
</evidence>
<evidence type="ECO:0000313" key="6">
    <source>
        <dbReference type="Proteomes" id="UP001596505"/>
    </source>
</evidence>
<gene>
    <name evidence="5" type="ORF">ACFQRG_10555</name>
</gene>
<feature type="transmembrane region" description="Helical" evidence="3">
    <location>
        <begin position="289"/>
        <end position="307"/>
    </location>
</feature>
<keyword evidence="5" id="KW-0808">Transferase</keyword>
<keyword evidence="6" id="KW-1185">Reference proteome</keyword>
<comment type="similarity">
    <text evidence="2">Belongs to the acyltransferase 3 family.</text>
</comment>
<feature type="transmembrane region" description="Helical" evidence="3">
    <location>
        <begin position="262"/>
        <end position="283"/>
    </location>
</feature>
<feature type="transmembrane region" description="Helical" evidence="3">
    <location>
        <begin position="37"/>
        <end position="58"/>
    </location>
</feature>
<name>A0ABW2PYR4_9BACL</name>
<feature type="transmembrane region" description="Helical" evidence="3">
    <location>
        <begin position="232"/>
        <end position="250"/>
    </location>
</feature>
<dbReference type="InterPro" id="IPR002656">
    <property type="entry name" value="Acyl_transf_3_dom"/>
</dbReference>
<evidence type="ECO:0000256" key="1">
    <source>
        <dbReference type="ARBA" id="ARBA00004370"/>
    </source>
</evidence>
<evidence type="ECO:0000313" key="5">
    <source>
        <dbReference type="EMBL" id="MFC7393396.1"/>
    </source>
</evidence>
<dbReference type="InterPro" id="IPR052734">
    <property type="entry name" value="Nod_factor_acetyltransferase"/>
</dbReference>
<dbReference type="RefSeq" id="WP_380965883.1">
    <property type="nucleotide sequence ID" value="NZ_JBHTCO010000012.1"/>
</dbReference>
<dbReference type="Proteomes" id="UP001596505">
    <property type="component" value="Unassembled WGS sequence"/>
</dbReference>
<reference evidence="6" key="1">
    <citation type="journal article" date="2019" name="Int. J. Syst. Evol. Microbiol.">
        <title>The Global Catalogue of Microorganisms (GCM) 10K type strain sequencing project: providing services to taxonomists for standard genome sequencing and annotation.</title>
        <authorList>
            <consortium name="The Broad Institute Genomics Platform"/>
            <consortium name="The Broad Institute Genome Sequencing Center for Infectious Disease"/>
            <person name="Wu L."/>
            <person name="Ma J."/>
        </authorList>
    </citation>
    <scope>NUCLEOTIDE SEQUENCE [LARGE SCALE GENOMIC DNA]</scope>
    <source>
        <strain evidence="6">CGMCC 1.16305</strain>
    </source>
</reference>
<sequence length="336" mass="39349">MGKRDFYFDNAKFILILFVVFGHIISPLKEDHHLLFALYKFIFLFHMPAFILISGYFCKGFNKPGYIMKTIKRTLVPYFIFQVIYSFYYYFTGYDDHFKLTLLDPHWSLWFLISIFFWHLAIIPFSKLGKYGFPLAIILGVGIGYFDVFGSYLSIERTFVFFPFFYLGYLLKREHFVKLQQSVNKFAAVPILIGIFVICFFVFPDAWKEWLLGDSSYAAMGNKTWFDGLLRLVFYAGSFITTFSVMALMPKSKTTFTKLGQCTLYIYLLHGFFIKTINLSPYYNSIGHYSQYIALFILSIVICLLLASKPVRTFAKPFIELKLPKLKHDDSVTRSQ</sequence>
<dbReference type="GO" id="GO:0016746">
    <property type="term" value="F:acyltransferase activity"/>
    <property type="evidence" value="ECO:0007669"/>
    <property type="project" value="UniProtKB-KW"/>
</dbReference>
<keyword evidence="3" id="KW-0472">Membrane</keyword>